<dbReference type="InterPro" id="IPR052703">
    <property type="entry name" value="Aromatic_CoA_ox/epox"/>
</dbReference>
<name>A0A2P6ME09_ALKUR</name>
<dbReference type="Proteomes" id="UP000243650">
    <property type="component" value="Unassembled WGS sequence"/>
</dbReference>
<sequence length="271" mass="30366">MTSIDTVEALLENNEALQAAKTFLFQLADDDYITSFRGSEWLGLAPHIEEDVAFSSITQNTMGHAVLVYQTLEALGEAEADKLAHARPAGERLSSVYLEKPNGPGTYLDEPHYDWALAVIRLYLYETWKKIRLQTAARGSIRPVAAAAEKILMEQPYHLAHWKMWAVQLLDSTPEAKERLEERIAEAWREAGDMISFGGHGQTFLENGVTADSEEALQLRWLEEVRSVLPAPAELPLKEAGDGRRKEHGSDLDQALKTCSEVFTSDREAVW</sequence>
<dbReference type="InterPro" id="IPR007814">
    <property type="entry name" value="PaaA_PaaC"/>
</dbReference>
<dbReference type="PANTHER" id="PTHR30458">
    <property type="entry name" value="PHENYLACETIC ACID DEGRADATION PROTEIN PAA"/>
    <property type="match status" value="1"/>
</dbReference>
<evidence type="ECO:0000313" key="2">
    <source>
        <dbReference type="Proteomes" id="UP000243650"/>
    </source>
</evidence>
<dbReference type="GO" id="GO:0005829">
    <property type="term" value="C:cytosol"/>
    <property type="evidence" value="ECO:0007669"/>
    <property type="project" value="TreeGrafter"/>
</dbReference>
<dbReference type="NCBIfam" id="TIGR02158">
    <property type="entry name" value="PA_CoA_Oxy3"/>
    <property type="match status" value="1"/>
</dbReference>
<dbReference type="EMBL" id="PVNS01000015">
    <property type="protein sequence ID" value="PRO64518.1"/>
    <property type="molecule type" value="Genomic_DNA"/>
</dbReference>
<evidence type="ECO:0000313" key="1">
    <source>
        <dbReference type="EMBL" id="PRO64518.1"/>
    </source>
</evidence>
<dbReference type="OrthoDB" id="9789947at2"/>
<dbReference type="InterPro" id="IPR009078">
    <property type="entry name" value="Ferritin-like_SF"/>
</dbReference>
<proteinExistence type="predicted"/>
<dbReference type="InterPro" id="IPR012347">
    <property type="entry name" value="Ferritin-like"/>
</dbReference>
<dbReference type="AlphaFoldDB" id="A0A2P6ME09"/>
<dbReference type="Gene3D" id="1.20.1260.10">
    <property type="match status" value="1"/>
</dbReference>
<dbReference type="Pfam" id="PF05138">
    <property type="entry name" value="PaaA_PaaC"/>
    <property type="match status" value="1"/>
</dbReference>
<protein>
    <submittedName>
        <fullName evidence="1">Phenylacetate-CoA oxygenase subunit PaaI</fullName>
    </submittedName>
</protein>
<dbReference type="PANTHER" id="PTHR30458:SF0">
    <property type="entry name" value="1,2-PHENYLACETYL-COA EPOXIDASE, SUBUNIT C"/>
    <property type="match status" value="1"/>
</dbReference>
<keyword evidence="2" id="KW-1185">Reference proteome</keyword>
<organism evidence="1 2">
    <name type="scientific">Alkalicoccus urumqiensis</name>
    <name type="common">Bacillus urumqiensis</name>
    <dbReference type="NCBI Taxonomy" id="1548213"/>
    <lineage>
        <taxon>Bacteria</taxon>
        <taxon>Bacillati</taxon>
        <taxon>Bacillota</taxon>
        <taxon>Bacilli</taxon>
        <taxon>Bacillales</taxon>
        <taxon>Bacillaceae</taxon>
        <taxon>Alkalicoccus</taxon>
    </lineage>
</organism>
<accession>A0A2P6ME09</accession>
<gene>
    <name evidence="1" type="primary">paaI</name>
    <name evidence="1" type="ORF">C6I21_14430</name>
</gene>
<dbReference type="RefSeq" id="WP_105960182.1">
    <property type="nucleotide sequence ID" value="NZ_PVNS01000015.1"/>
</dbReference>
<comment type="caution">
    <text evidence="1">The sequence shown here is derived from an EMBL/GenBank/DDBJ whole genome shotgun (WGS) entry which is preliminary data.</text>
</comment>
<dbReference type="InterPro" id="IPR011882">
    <property type="entry name" value="PaaC"/>
</dbReference>
<dbReference type="GO" id="GO:0010124">
    <property type="term" value="P:phenylacetate catabolic process"/>
    <property type="evidence" value="ECO:0007669"/>
    <property type="project" value="InterPro"/>
</dbReference>
<reference evidence="1 2" key="1">
    <citation type="submission" date="2018-03" db="EMBL/GenBank/DDBJ databases">
        <title>Bacillus urumqiensis sp. nov., a moderately haloalkaliphilic bacterium isolated from a salt lake.</title>
        <authorList>
            <person name="Zhao B."/>
            <person name="Liao Z."/>
        </authorList>
    </citation>
    <scope>NUCLEOTIDE SEQUENCE [LARGE SCALE GENOMIC DNA]</scope>
    <source>
        <strain evidence="1 2">BZ-SZ-XJ18</strain>
    </source>
</reference>
<dbReference type="SUPFAM" id="SSF47240">
    <property type="entry name" value="Ferritin-like"/>
    <property type="match status" value="1"/>
</dbReference>